<sequence length="48" mass="5323">MGNPKKDSKHFVPSHPGTQPREAGSNKGKQMQMQNAHKPKVIQTKGKK</sequence>
<dbReference type="Proteomes" id="UP000030153">
    <property type="component" value="Unassembled WGS sequence"/>
</dbReference>
<dbReference type="GO" id="GO:0042601">
    <property type="term" value="C:endospore-forming forespore"/>
    <property type="evidence" value="ECO:0007669"/>
    <property type="project" value="InterPro"/>
</dbReference>
<dbReference type="EMBL" id="AVBG01000001">
    <property type="protein sequence ID" value="KGP92963.1"/>
    <property type="molecule type" value="Genomic_DNA"/>
</dbReference>
<comment type="caution">
    <text evidence="4">The sequence shown here is derived from an EMBL/GenBank/DDBJ whole genome shotgun (WGS) entry which is preliminary data.</text>
</comment>
<evidence type="ECO:0000313" key="5">
    <source>
        <dbReference type="Proteomes" id="UP000030153"/>
    </source>
</evidence>
<dbReference type="eggNOG" id="ENOG5033HHC">
    <property type="taxonomic scope" value="Bacteria"/>
</dbReference>
<organism evidence="4 5">
    <name type="scientific">Pontibacillus chungwhensis BH030062</name>
    <dbReference type="NCBI Taxonomy" id="1385513"/>
    <lineage>
        <taxon>Bacteria</taxon>
        <taxon>Bacillati</taxon>
        <taxon>Bacillota</taxon>
        <taxon>Bacilli</taxon>
        <taxon>Bacillales</taxon>
        <taxon>Bacillaceae</taxon>
        <taxon>Pontibacillus</taxon>
    </lineage>
</organism>
<dbReference type="OrthoDB" id="2455637at2"/>
<dbReference type="RefSeq" id="WP_036778950.1">
    <property type="nucleotide sequence ID" value="NZ_AVBG01000001.1"/>
</dbReference>
<dbReference type="HAMAP" id="MF_01505">
    <property type="entry name" value="SspN"/>
    <property type="match status" value="1"/>
</dbReference>
<dbReference type="GO" id="GO:0030436">
    <property type="term" value="P:asexual sporulation"/>
    <property type="evidence" value="ECO:0007669"/>
    <property type="project" value="UniProtKB-UniRule"/>
</dbReference>
<dbReference type="InterPro" id="IPR012612">
    <property type="entry name" value="SASP_SspN"/>
</dbReference>
<keyword evidence="5" id="KW-1185">Reference proteome</keyword>
<dbReference type="AlphaFoldDB" id="A0A0A2V1Q8"/>
<dbReference type="NCBIfam" id="NF006904">
    <property type="entry name" value="PRK09398.1"/>
    <property type="match status" value="1"/>
</dbReference>
<feature type="compositionally biased region" description="Basic and acidic residues" evidence="3">
    <location>
        <begin position="1"/>
        <end position="10"/>
    </location>
</feature>
<accession>A0A0A2V1Q8</accession>
<feature type="region of interest" description="Disordered" evidence="3">
    <location>
        <begin position="1"/>
        <end position="48"/>
    </location>
</feature>
<name>A0A0A2V1Q8_9BACI</name>
<comment type="induction">
    <text evidence="2">Expressed only in the forespore compartment of sporulating cells.</text>
</comment>
<reference evidence="4 5" key="1">
    <citation type="submission" date="2013-08" db="EMBL/GenBank/DDBJ databases">
        <title>Genome of Pontibacillus chungwhensis.</title>
        <authorList>
            <person name="Wang Q."/>
            <person name="Wang G."/>
        </authorList>
    </citation>
    <scope>NUCLEOTIDE SEQUENCE [LARGE SCALE GENOMIC DNA]</scope>
    <source>
        <strain evidence="4 5">BH030062</strain>
    </source>
</reference>
<evidence type="ECO:0000256" key="1">
    <source>
        <dbReference type="ARBA" id="ARBA00022969"/>
    </source>
</evidence>
<gene>
    <name evidence="2" type="primary">sspN</name>
    <name evidence="4" type="ORF">N780_11520</name>
</gene>
<proteinExistence type="evidence at transcript level"/>
<feature type="compositionally biased region" description="Basic residues" evidence="3">
    <location>
        <begin position="37"/>
        <end position="48"/>
    </location>
</feature>
<dbReference type="Pfam" id="PF08177">
    <property type="entry name" value="SspN"/>
    <property type="match status" value="1"/>
</dbReference>
<evidence type="ECO:0000256" key="2">
    <source>
        <dbReference type="HAMAP-Rule" id="MF_01505"/>
    </source>
</evidence>
<dbReference type="STRING" id="1385513.N780_11520"/>
<evidence type="ECO:0000313" key="4">
    <source>
        <dbReference type="EMBL" id="KGP92963.1"/>
    </source>
</evidence>
<comment type="subcellular location">
    <subcellularLocation>
        <location evidence="2">Spore core</location>
    </subcellularLocation>
</comment>
<evidence type="ECO:0000256" key="3">
    <source>
        <dbReference type="SAM" id="MobiDB-lite"/>
    </source>
</evidence>
<keyword evidence="1 2" id="KW-0749">Sporulation</keyword>
<protein>
    <recommendedName>
        <fullName evidence="2">Small, acid-soluble spore protein N</fullName>
        <shortName evidence="2">SASP N</shortName>
    </recommendedName>
</protein>
<dbReference type="GO" id="GO:0030435">
    <property type="term" value="P:sporulation resulting in formation of a cellular spore"/>
    <property type="evidence" value="ECO:0007669"/>
    <property type="project" value="UniProtKB-KW"/>
</dbReference>
<comment type="similarity">
    <text evidence="2">Belongs to the SspN family.</text>
</comment>